<dbReference type="EC" id="3.1.3.48" evidence="2"/>
<comment type="caution">
    <text evidence="6">The sequence shown here is derived from an EMBL/GenBank/DDBJ whole genome shotgun (WGS) entry which is preliminary data.</text>
</comment>
<evidence type="ECO:0000313" key="7">
    <source>
        <dbReference type="Proteomes" id="UP000288805"/>
    </source>
</evidence>
<comment type="similarity">
    <text evidence="1">Belongs to the protein-tyrosine phosphatase family. Non-receptor class dual specificity subfamily.</text>
</comment>
<keyword evidence="4" id="KW-0904">Protein phosphatase</keyword>
<accession>A0A438J7D4</accession>
<dbReference type="Pfam" id="PF00782">
    <property type="entry name" value="DSPc"/>
    <property type="match status" value="1"/>
</dbReference>
<evidence type="ECO:0000256" key="1">
    <source>
        <dbReference type="ARBA" id="ARBA00008601"/>
    </source>
</evidence>
<dbReference type="Gene3D" id="3.90.190.10">
    <property type="entry name" value="Protein tyrosine phosphatase superfamily"/>
    <property type="match status" value="1"/>
</dbReference>
<name>A0A438J7D4_VITVI</name>
<dbReference type="GO" id="GO:0004725">
    <property type="term" value="F:protein tyrosine phosphatase activity"/>
    <property type="evidence" value="ECO:0007669"/>
    <property type="project" value="UniProtKB-EC"/>
</dbReference>
<dbReference type="PANTHER" id="PTHR45848">
    <property type="entry name" value="DUAL SPECIFICITY PROTEIN PHOSPHATASE 12 FAMILY MEMBER"/>
    <property type="match status" value="1"/>
</dbReference>
<organism evidence="6 7">
    <name type="scientific">Vitis vinifera</name>
    <name type="common">Grape</name>
    <dbReference type="NCBI Taxonomy" id="29760"/>
    <lineage>
        <taxon>Eukaryota</taxon>
        <taxon>Viridiplantae</taxon>
        <taxon>Streptophyta</taxon>
        <taxon>Embryophyta</taxon>
        <taxon>Tracheophyta</taxon>
        <taxon>Spermatophyta</taxon>
        <taxon>Magnoliopsida</taxon>
        <taxon>eudicotyledons</taxon>
        <taxon>Gunneridae</taxon>
        <taxon>Pentapetalae</taxon>
        <taxon>rosids</taxon>
        <taxon>Vitales</taxon>
        <taxon>Vitaceae</taxon>
        <taxon>Viteae</taxon>
        <taxon>Vitis</taxon>
    </lineage>
</organism>
<sequence length="75" mass="8861">MPKNYPQLPSFASIITAYLMRTERLSQEDALESLRQSCEFVCPNDGFLEQLKMYEDMGFKVDHANPIYKRFCLKY</sequence>
<dbReference type="PANTHER" id="PTHR45848:SF4">
    <property type="entry name" value="DUAL SPECIFICITY PROTEIN PHOSPHATASE 12"/>
    <property type="match status" value="1"/>
</dbReference>
<evidence type="ECO:0000259" key="5">
    <source>
        <dbReference type="Pfam" id="PF00782"/>
    </source>
</evidence>
<evidence type="ECO:0000256" key="2">
    <source>
        <dbReference type="ARBA" id="ARBA00013064"/>
    </source>
</evidence>
<dbReference type="InterPro" id="IPR029021">
    <property type="entry name" value="Prot-tyrosine_phosphatase-like"/>
</dbReference>
<dbReference type="Proteomes" id="UP000288805">
    <property type="component" value="Unassembled WGS sequence"/>
</dbReference>
<evidence type="ECO:0000256" key="3">
    <source>
        <dbReference type="ARBA" id="ARBA00022801"/>
    </source>
</evidence>
<gene>
    <name evidence="6" type="ORF">CK203_019140</name>
</gene>
<dbReference type="SUPFAM" id="SSF52799">
    <property type="entry name" value="(Phosphotyrosine protein) phosphatases II"/>
    <property type="match status" value="1"/>
</dbReference>
<dbReference type="AlphaFoldDB" id="A0A438J7D4"/>
<evidence type="ECO:0000256" key="4">
    <source>
        <dbReference type="ARBA" id="ARBA00022912"/>
    </source>
</evidence>
<keyword evidence="3" id="KW-0378">Hydrolase</keyword>
<reference evidence="6 7" key="1">
    <citation type="journal article" date="2018" name="PLoS Genet.">
        <title>Population sequencing reveals clonal diversity and ancestral inbreeding in the grapevine cultivar Chardonnay.</title>
        <authorList>
            <person name="Roach M.J."/>
            <person name="Johnson D.L."/>
            <person name="Bohlmann J."/>
            <person name="van Vuuren H.J."/>
            <person name="Jones S.J."/>
            <person name="Pretorius I.S."/>
            <person name="Schmidt S.A."/>
            <person name="Borneman A.R."/>
        </authorList>
    </citation>
    <scope>NUCLEOTIDE SEQUENCE [LARGE SCALE GENOMIC DNA]</scope>
    <source>
        <strain evidence="7">cv. Chardonnay</strain>
        <tissue evidence="6">Leaf</tissue>
    </source>
</reference>
<dbReference type="EMBL" id="QGNW01000058">
    <property type="protein sequence ID" value="RVX04860.1"/>
    <property type="molecule type" value="Genomic_DNA"/>
</dbReference>
<protein>
    <recommendedName>
        <fullName evidence="2">protein-tyrosine-phosphatase</fullName>
        <ecNumber evidence="2">3.1.3.48</ecNumber>
    </recommendedName>
</protein>
<proteinExistence type="inferred from homology"/>
<dbReference type="InterPro" id="IPR000340">
    <property type="entry name" value="Dual-sp_phosphatase_cat-dom"/>
</dbReference>
<feature type="domain" description="Dual specificity phosphatase catalytic" evidence="5">
    <location>
        <begin position="12"/>
        <end position="56"/>
    </location>
</feature>
<evidence type="ECO:0000313" key="6">
    <source>
        <dbReference type="EMBL" id="RVX04860.1"/>
    </source>
</evidence>